<dbReference type="CDD" id="cd02037">
    <property type="entry name" value="Mrp_NBP35"/>
    <property type="match status" value="1"/>
</dbReference>
<dbReference type="InterPro" id="IPR019591">
    <property type="entry name" value="Mrp/NBP35_ATP-bd"/>
</dbReference>
<evidence type="ECO:0000256" key="6">
    <source>
        <dbReference type="ARBA" id="ARBA00023004"/>
    </source>
</evidence>
<dbReference type="RefSeq" id="WP_162085207.1">
    <property type="nucleotide sequence ID" value="NZ_AP021881.1"/>
</dbReference>
<dbReference type="GO" id="GO:0046872">
    <property type="term" value="F:metal ion binding"/>
    <property type="evidence" value="ECO:0007669"/>
    <property type="project" value="UniProtKB-KW"/>
</dbReference>
<dbReference type="FunFam" id="3.40.50.300:FF:000418">
    <property type="entry name" value="Iron-sulfur cluster carrier protein"/>
    <property type="match status" value="1"/>
</dbReference>
<feature type="domain" description="MIP18 family-like" evidence="10">
    <location>
        <begin position="7"/>
        <end position="77"/>
    </location>
</feature>
<dbReference type="GO" id="GO:0005524">
    <property type="term" value="F:ATP binding"/>
    <property type="evidence" value="ECO:0007669"/>
    <property type="project" value="UniProtKB-UniRule"/>
</dbReference>
<evidence type="ECO:0000256" key="2">
    <source>
        <dbReference type="ARBA" id="ARBA00008205"/>
    </source>
</evidence>
<dbReference type="InterPro" id="IPR000808">
    <property type="entry name" value="Mrp-like_CS"/>
</dbReference>
<dbReference type="InterPro" id="IPR034904">
    <property type="entry name" value="FSCA_dom_sf"/>
</dbReference>
<evidence type="ECO:0000313" key="11">
    <source>
        <dbReference type="EMBL" id="BBP01426.1"/>
    </source>
</evidence>
<reference evidence="12" key="1">
    <citation type="submission" date="2019-11" db="EMBL/GenBank/DDBJ databases">
        <title>Isolation and characterization of a novel species in the genus Sulfuriferula.</title>
        <authorList>
            <person name="Mochizuki J."/>
            <person name="Kojima H."/>
            <person name="Fukui M."/>
        </authorList>
    </citation>
    <scope>NUCLEOTIDE SEQUENCE [LARGE SCALE GENOMIC DNA]</scope>
    <source>
        <strain evidence="12">SGTM</strain>
    </source>
</reference>
<dbReference type="InterPro" id="IPR002744">
    <property type="entry name" value="MIP18-like"/>
</dbReference>
<dbReference type="KEGG" id="sniv:SFSGTM_21340"/>
<keyword evidence="12" id="KW-1185">Reference proteome</keyword>
<dbReference type="GO" id="GO:0016887">
    <property type="term" value="F:ATP hydrolysis activity"/>
    <property type="evidence" value="ECO:0007669"/>
    <property type="project" value="UniProtKB-UniRule"/>
</dbReference>
<dbReference type="PANTHER" id="PTHR42961:SF2">
    <property type="entry name" value="IRON-SULFUR PROTEIN NUBPL"/>
    <property type="match status" value="1"/>
</dbReference>
<dbReference type="NCBIfam" id="NF008669">
    <property type="entry name" value="PRK11670.1"/>
    <property type="match status" value="1"/>
</dbReference>
<dbReference type="SUPFAM" id="SSF52540">
    <property type="entry name" value="P-loop containing nucleoside triphosphate hydrolases"/>
    <property type="match status" value="1"/>
</dbReference>
<keyword evidence="4 9" id="KW-0547">Nucleotide-binding</keyword>
<keyword evidence="6 9" id="KW-0408">Iron</keyword>
<dbReference type="GO" id="GO:0051539">
    <property type="term" value="F:4 iron, 4 sulfur cluster binding"/>
    <property type="evidence" value="ECO:0007669"/>
    <property type="project" value="TreeGrafter"/>
</dbReference>
<evidence type="ECO:0000256" key="1">
    <source>
        <dbReference type="ARBA" id="ARBA00007352"/>
    </source>
</evidence>
<keyword evidence="9" id="KW-0378">Hydrolase</keyword>
<gene>
    <name evidence="11" type="ORF">SFSGTM_21340</name>
</gene>
<dbReference type="AlphaFoldDB" id="A0A809RIJ6"/>
<dbReference type="Gene3D" id="3.40.50.300">
    <property type="entry name" value="P-loop containing nucleotide triphosphate hydrolases"/>
    <property type="match status" value="1"/>
</dbReference>
<comment type="subunit">
    <text evidence="9">Homodimer.</text>
</comment>
<dbReference type="GO" id="GO:0140663">
    <property type="term" value="F:ATP-dependent FeS chaperone activity"/>
    <property type="evidence" value="ECO:0007669"/>
    <property type="project" value="InterPro"/>
</dbReference>
<dbReference type="InterPro" id="IPR044304">
    <property type="entry name" value="NUBPL-like"/>
</dbReference>
<name>A0A809RIJ6_9PROT</name>
<keyword evidence="5 9" id="KW-0067">ATP-binding</keyword>
<dbReference type="GO" id="GO:0005829">
    <property type="term" value="C:cytosol"/>
    <property type="evidence" value="ECO:0007669"/>
    <property type="project" value="TreeGrafter"/>
</dbReference>
<dbReference type="Proteomes" id="UP000463939">
    <property type="component" value="Chromosome"/>
</dbReference>
<dbReference type="HAMAP" id="MF_02040">
    <property type="entry name" value="Mrp_NBP35"/>
    <property type="match status" value="1"/>
</dbReference>
<dbReference type="Pfam" id="PF01883">
    <property type="entry name" value="FeS_assembly_P"/>
    <property type="match status" value="1"/>
</dbReference>
<comment type="similarity">
    <text evidence="1">In the N-terminal section; belongs to the MIP18 family.</text>
</comment>
<dbReference type="SUPFAM" id="SSF117916">
    <property type="entry name" value="Fe-S cluster assembly (FSCA) domain-like"/>
    <property type="match status" value="1"/>
</dbReference>
<comment type="function">
    <text evidence="9">Binds and transfers iron-sulfur (Fe-S) clusters to target apoproteins. Can hydrolyze ATP.</text>
</comment>
<dbReference type="Gene3D" id="3.30.300.130">
    <property type="entry name" value="Fe-S cluster assembly (FSCA)"/>
    <property type="match status" value="1"/>
</dbReference>
<evidence type="ECO:0000256" key="8">
    <source>
        <dbReference type="ARBA" id="ARBA00024036"/>
    </source>
</evidence>
<protein>
    <recommendedName>
        <fullName evidence="9">Iron-sulfur cluster carrier protein</fullName>
    </recommendedName>
</protein>
<evidence type="ECO:0000256" key="5">
    <source>
        <dbReference type="ARBA" id="ARBA00022840"/>
    </source>
</evidence>
<keyword evidence="7 9" id="KW-0411">Iron-sulfur</keyword>
<proteinExistence type="inferred from homology"/>
<evidence type="ECO:0000256" key="9">
    <source>
        <dbReference type="HAMAP-Rule" id="MF_02040"/>
    </source>
</evidence>
<sequence length="362" mass="39052">MAISELQIQTALKTAIDPNTRKDFVTSKAIRNIKIDGDNVVLDVVLAYPAQSQLDVIRQIVVDKLQTVTGIGRIEINVSFKIVTHSVQRGVKLIPNVKNIIAVASGKGGVGKSTTAVNLALALAAEGAKVGMLDADIYGPSQPTMLGIQGRPESRDGKSLEPMEAHGLQVMSIGFLIDAETPMVWRGPMVTQALEQLLNDTRWRDLDYLVVDLPPGTGDIQLTLAQRVPVTGAVIVTTPQDIALIDARKGLKMFEKVGIPIFGVVENMSIHICSKCGHEEHIFGEGGGEKMSGDYDIEFLGALPLDIRIRQEADNGAPTVVTAPNSRIAEIYKQIARRVAVKVAEQAQDHSSAFPKIVIQNT</sequence>
<feature type="binding site" evidence="9">
    <location>
        <begin position="106"/>
        <end position="113"/>
    </location>
    <ligand>
        <name>ATP</name>
        <dbReference type="ChEBI" id="CHEBI:30616"/>
    </ligand>
</feature>
<dbReference type="InterPro" id="IPR033756">
    <property type="entry name" value="YlxH/NBP35"/>
</dbReference>
<evidence type="ECO:0000313" key="12">
    <source>
        <dbReference type="Proteomes" id="UP000463939"/>
    </source>
</evidence>
<dbReference type="PANTHER" id="PTHR42961">
    <property type="entry name" value="IRON-SULFUR PROTEIN NUBPL"/>
    <property type="match status" value="1"/>
</dbReference>
<evidence type="ECO:0000259" key="10">
    <source>
        <dbReference type="Pfam" id="PF01883"/>
    </source>
</evidence>
<dbReference type="EMBL" id="AP021881">
    <property type="protein sequence ID" value="BBP01426.1"/>
    <property type="molecule type" value="Genomic_DNA"/>
</dbReference>
<evidence type="ECO:0000256" key="7">
    <source>
        <dbReference type="ARBA" id="ARBA00023014"/>
    </source>
</evidence>
<dbReference type="GO" id="GO:0016226">
    <property type="term" value="P:iron-sulfur cluster assembly"/>
    <property type="evidence" value="ECO:0007669"/>
    <property type="project" value="InterPro"/>
</dbReference>
<comment type="similarity">
    <text evidence="8 9">Belongs to the Mrp/NBP35 ATP-binding proteins family.</text>
</comment>
<evidence type="ECO:0000256" key="3">
    <source>
        <dbReference type="ARBA" id="ARBA00022723"/>
    </source>
</evidence>
<keyword evidence="3 9" id="KW-0479">Metal-binding</keyword>
<evidence type="ECO:0000256" key="4">
    <source>
        <dbReference type="ARBA" id="ARBA00022741"/>
    </source>
</evidence>
<organism evidence="11 12">
    <name type="scientific">Sulfuriferula nivalis</name>
    <dbReference type="NCBI Taxonomy" id="2675298"/>
    <lineage>
        <taxon>Bacteria</taxon>
        <taxon>Pseudomonadati</taxon>
        <taxon>Pseudomonadota</taxon>
        <taxon>Betaproteobacteria</taxon>
        <taxon>Nitrosomonadales</taxon>
        <taxon>Sulfuricellaceae</taxon>
        <taxon>Sulfuriferula</taxon>
    </lineage>
</organism>
<comment type="similarity">
    <text evidence="2">In the C-terminal section; belongs to the Mrp/NBP35 ATP-binding proteins family.</text>
</comment>
<dbReference type="Pfam" id="PF10609">
    <property type="entry name" value="ParA"/>
    <property type="match status" value="1"/>
</dbReference>
<accession>A0A809RIJ6</accession>
<dbReference type="PROSITE" id="PS01215">
    <property type="entry name" value="MRP"/>
    <property type="match status" value="1"/>
</dbReference>
<dbReference type="InterPro" id="IPR027417">
    <property type="entry name" value="P-loop_NTPase"/>
</dbReference>